<dbReference type="AlphaFoldDB" id="A0A3T0N990"/>
<name>A0A3T0N990_9RHOB</name>
<feature type="region of interest" description="Disordered" evidence="1">
    <location>
        <begin position="126"/>
        <end position="148"/>
    </location>
</feature>
<evidence type="ECO:0000313" key="3">
    <source>
        <dbReference type="Proteomes" id="UP000283063"/>
    </source>
</evidence>
<organism evidence="2 3">
    <name type="scientific">Parasedimentitalea marina</name>
    <dbReference type="NCBI Taxonomy" id="2483033"/>
    <lineage>
        <taxon>Bacteria</taxon>
        <taxon>Pseudomonadati</taxon>
        <taxon>Pseudomonadota</taxon>
        <taxon>Alphaproteobacteria</taxon>
        <taxon>Rhodobacterales</taxon>
        <taxon>Paracoccaceae</taxon>
        <taxon>Parasedimentitalea</taxon>
    </lineage>
</organism>
<reference evidence="2 3" key="1">
    <citation type="submission" date="2018-10" db="EMBL/GenBank/DDBJ databases">
        <title>Parasedimentitalea marina sp. nov., a psychrophilic bacterium isolated from deep seawater of the New Britain Trench.</title>
        <authorList>
            <person name="Cao J."/>
        </authorList>
    </citation>
    <scope>NUCLEOTIDE SEQUENCE [LARGE SCALE GENOMIC DNA]</scope>
    <source>
        <strain evidence="2 3">W43</strain>
    </source>
</reference>
<dbReference type="EMBL" id="CP033219">
    <property type="protein sequence ID" value="AZV80551.1"/>
    <property type="molecule type" value="Genomic_DNA"/>
</dbReference>
<dbReference type="InterPro" id="IPR007922">
    <property type="entry name" value="DciA-like"/>
</dbReference>
<dbReference type="Pfam" id="PF05258">
    <property type="entry name" value="DciA"/>
    <property type="match status" value="1"/>
</dbReference>
<dbReference type="RefSeq" id="WP_127750463.1">
    <property type="nucleotide sequence ID" value="NZ_CP033219.1"/>
</dbReference>
<evidence type="ECO:0000256" key="1">
    <source>
        <dbReference type="SAM" id="MobiDB-lite"/>
    </source>
</evidence>
<dbReference type="Proteomes" id="UP000283063">
    <property type="component" value="Chromosome"/>
</dbReference>
<accession>A0A3T0N990</accession>
<evidence type="ECO:0000313" key="2">
    <source>
        <dbReference type="EMBL" id="AZV80551.1"/>
    </source>
</evidence>
<sequence>MAFRRSSTRGFKRTASLLNEQIRKTGESRGFAVSRLLTHWAEIAGEDIAAIARPVNVGYGRGGFGATLTVLTTGAQAPMLEMQKEQLREKVNAVYGYNAIAKVRITQTAPTGFADGQAQFQYAPIERQKPKPDQQAVTEAAKAATGVESDELRQALERLGQNVLSNNKTQGKGT</sequence>
<dbReference type="PIRSF" id="PIRSF032064">
    <property type="entry name" value="UCP032064"/>
    <property type="match status" value="1"/>
</dbReference>
<proteinExistence type="predicted"/>
<dbReference type="OrthoDB" id="7160947at2"/>
<gene>
    <name evidence="2" type="ORF">EBB79_19650</name>
</gene>
<dbReference type="KEGG" id="sedi:EBB79_19650"/>
<dbReference type="InterPro" id="IPR010593">
    <property type="entry name" value="DUF1159"/>
</dbReference>
<keyword evidence="3" id="KW-1185">Reference proteome</keyword>
<protein>
    <submittedName>
        <fullName evidence="2">DUF721 domain-containing protein</fullName>
    </submittedName>
</protein>